<dbReference type="InterPro" id="IPR004843">
    <property type="entry name" value="Calcineurin-like_PHP"/>
</dbReference>
<dbReference type="InterPro" id="IPR050535">
    <property type="entry name" value="DNA_Repair-Maintenance_Comp"/>
</dbReference>
<reference evidence="3 4" key="1">
    <citation type="submission" date="2015-01" db="EMBL/GenBank/DDBJ databases">
        <title>Complete genome of Pseudomonas batumici UCM B-321 producer of the batumin antibiotic with strong antistaphilococcal and potential anticancer activity.</title>
        <authorList>
            <person name="Klochko V.V."/>
            <person name="Zelena L.B."/>
            <person name="Elena K.A."/>
            <person name="Reva O.N."/>
        </authorList>
    </citation>
    <scope>NUCLEOTIDE SEQUENCE [LARGE SCALE GENOMIC DNA]</scope>
    <source>
        <strain evidence="3 4">UCM B-321</strain>
    </source>
</reference>
<evidence type="ECO:0000259" key="1">
    <source>
        <dbReference type="Pfam" id="PF00149"/>
    </source>
</evidence>
<dbReference type="PANTHER" id="PTHR30337">
    <property type="entry name" value="COMPONENT OF ATP-DEPENDENT DSDNA EXONUCLEASE"/>
    <property type="match status" value="1"/>
</dbReference>
<dbReference type="RefSeq" id="WP_084615142.1">
    <property type="nucleotide sequence ID" value="NZ_JXDG01000061.1"/>
</dbReference>
<evidence type="ECO:0000259" key="2">
    <source>
        <dbReference type="Pfam" id="PF24406"/>
    </source>
</evidence>
<dbReference type="GO" id="GO:0016787">
    <property type="term" value="F:hydrolase activity"/>
    <property type="evidence" value="ECO:0007669"/>
    <property type="project" value="InterPro"/>
</dbReference>
<keyword evidence="4" id="KW-1185">Reference proteome</keyword>
<dbReference type="PANTHER" id="PTHR30337:SF0">
    <property type="entry name" value="NUCLEASE SBCCD SUBUNIT D"/>
    <property type="match status" value="1"/>
</dbReference>
<evidence type="ECO:0000313" key="3">
    <source>
        <dbReference type="EMBL" id="KIH81437.1"/>
    </source>
</evidence>
<gene>
    <name evidence="3" type="ORF">UCMB321_4679</name>
</gene>
<name>A0A0C2I8L5_9PSED</name>
<dbReference type="Proteomes" id="UP000031535">
    <property type="component" value="Unassembled WGS sequence"/>
</dbReference>
<organism evidence="3 4">
    <name type="scientific">Pseudomonas batumici</name>
    <dbReference type="NCBI Taxonomy" id="226910"/>
    <lineage>
        <taxon>Bacteria</taxon>
        <taxon>Pseudomonadati</taxon>
        <taxon>Pseudomonadota</taxon>
        <taxon>Gammaproteobacteria</taxon>
        <taxon>Pseudomonadales</taxon>
        <taxon>Pseudomonadaceae</taxon>
        <taxon>Pseudomonas</taxon>
    </lineage>
</organism>
<comment type="caution">
    <text evidence="3">The sequence shown here is derived from an EMBL/GenBank/DDBJ whole genome shotgun (WGS) entry which is preliminary data.</text>
</comment>
<dbReference type="STRING" id="226910.UCMB321_4679"/>
<dbReference type="AlphaFoldDB" id="A0A0C2I8L5"/>
<dbReference type="CDD" id="cd00838">
    <property type="entry name" value="MPP_superfamily"/>
    <property type="match status" value="1"/>
</dbReference>
<dbReference type="InterPro" id="IPR029052">
    <property type="entry name" value="Metallo-depent_PP-like"/>
</dbReference>
<dbReference type="PATRIC" id="fig|226910.6.peg.4669"/>
<dbReference type="InterPro" id="IPR057123">
    <property type="entry name" value="STAND_NTPase4_dom"/>
</dbReference>
<dbReference type="Pfam" id="PF00149">
    <property type="entry name" value="Metallophos"/>
    <property type="match status" value="1"/>
</dbReference>
<sequence length="1037" mass="117405">MRFIHISDLHVTNSADHTRTIDALCLDIAKAHNKKNIEAILCTGDIANKGDTSPKAIKLQESAIRKIINSAPSAKFICCPGNHDANLKARDEIFEPIFSSIKSPEEANKLIERLISKGASDFLAHFDGYIELSKKINPSAYQENSLFTTSRLRIGPTQVGIASLNSTWRTFGGGSRDKNSLYVGERQVELALQEIHDCDIKIALMHHTLDWLAQDEKGRIQRVLADNFDAMLCGHNHNNNAGHTTSTLGNLLISNTGCIYESREHFNGYSILDISIENKIWRIEAREYYHERNAFDISPRFAESGVCEFELLSNNGSTRTTISSTAINAALEKANSKLLSFSASDIAPKHLSSIFVEPPLARKSEKNLVARKNLRRKSGSEFVSLHSLSQEKIDILFVGKRESGKSTLLNHVAVNMFMEFHGNARVGLLIDISTLNRITTASIITQAIEFLGNEITKKDLISLLDNGEALVIFDSFNIHNPVHRRTIEEFREKYPQPRYILATNEEVQDDLSLENLPELKNNPTTIYIHSFKRKQTKELVTKWFGDHEQHSEEKFALVKKLLQRLNVPETPFLVSVLLWVIEQQPTAKLINQASAIEALIFGLLEKFTESKSRSNYDSNIQSHFLSELSTAMDEKNAEWLDSNDFEIFVSSYFKKRGLADPSRGFTDELLRKGLLYENNQKITFKFDCFRAFFLANKLAENSERLERVLTPELIAKYTTELDLLTGLHRDRKEILRLAKDCCEKLLPSSEFEVDLSLFETHGKDRGLFNQEETLTKIEDKFLNTPVDENHRAKYIEEAEIPSKASIDHSHARVRHPTVPLSSQTHFIGALKVYSNILRNSELIDDVELKRSCLNDVLTLWAKIIVSTTEHLNKTNIDDLPDELPTRFGASNTEQFRDFARLMIPQLVSSLMAESLATPKLESFILDETNNKSQCISFLSTMLTIENLNKQSIQAIQKLLKDNNSNNIILQAIFLRLLTLYYFEAPTNSLGALKECIGDAFSALRGGSSSQERSILKGRFLQHIDENRPSTIDDLDIN</sequence>
<accession>A0A0C2I8L5</accession>
<dbReference type="EMBL" id="JXDG01000061">
    <property type="protein sequence ID" value="KIH81437.1"/>
    <property type="molecule type" value="Genomic_DNA"/>
</dbReference>
<dbReference type="SUPFAM" id="SSF56300">
    <property type="entry name" value="Metallo-dependent phosphatases"/>
    <property type="match status" value="1"/>
</dbReference>
<dbReference type="InterPro" id="IPR027417">
    <property type="entry name" value="P-loop_NTPase"/>
</dbReference>
<dbReference type="SUPFAM" id="SSF52540">
    <property type="entry name" value="P-loop containing nucleoside triphosphate hydrolases"/>
    <property type="match status" value="1"/>
</dbReference>
<feature type="domain" description="Calcineurin-like phosphoesterase" evidence="1">
    <location>
        <begin position="1"/>
        <end position="238"/>
    </location>
</feature>
<protein>
    <submittedName>
        <fullName evidence="3">Uncharacterized protein</fullName>
    </submittedName>
</protein>
<dbReference type="Gene3D" id="3.60.21.10">
    <property type="match status" value="1"/>
</dbReference>
<evidence type="ECO:0000313" key="4">
    <source>
        <dbReference type="Proteomes" id="UP000031535"/>
    </source>
</evidence>
<proteinExistence type="predicted"/>
<dbReference type="OrthoDB" id="9784378at2"/>
<dbReference type="Pfam" id="PF24406">
    <property type="entry name" value="nSTAND_NTPase4"/>
    <property type="match status" value="1"/>
</dbReference>
<feature type="domain" description="STAND NTPase 4 small alpha/beta" evidence="2">
    <location>
        <begin position="640"/>
        <end position="694"/>
    </location>
</feature>
<dbReference type="Gene3D" id="3.40.50.300">
    <property type="entry name" value="P-loop containing nucleotide triphosphate hydrolases"/>
    <property type="match status" value="1"/>
</dbReference>